<evidence type="ECO:0000256" key="1">
    <source>
        <dbReference type="ARBA" id="ARBA00022670"/>
    </source>
</evidence>
<feature type="coiled-coil region" evidence="12">
    <location>
        <begin position="558"/>
        <end position="592"/>
    </location>
</feature>
<dbReference type="Pfam" id="PF17919">
    <property type="entry name" value="RT_RNaseH_2"/>
    <property type="match status" value="1"/>
</dbReference>
<dbReference type="InterPro" id="IPR056924">
    <property type="entry name" value="SH3_Tf2-1"/>
</dbReference>
<comment type="caution">
    <text evidence="16">The sequence shown here is derived from an EMBL/GenBank/DDBJ whole genome shotgun (WGS) entry which is preliminary data.</text>
</comment>
<name>A0A6L2KPK2_TANCI</name>
<evidence type="ECO:0000313" key="16">
    <source>
        <dbReference type="EMBL" id="GEU51226.1"/>
    </source>
</evidence>
<dbReference type="GO" id="GO:0015074">
    <property type="term" value="P:DNA integration"/>
    <property type="evidence" value="ECO:0007669"/>
    <property type="project" value="UniProtKB-KW"/>
</dbReference>
<dbReference type="InterPro" id="IPR043128">
    <property type="entry name" value="Rev_trsase/Diguanyl_cyclase"/>
</dbReference>
<dbReference type="InterPro" id="IPR043502">
    <property type="entry name" value="DNA/RNA_pol_sf"/>
</dbReference>
<reference evidence="16" key="1">
    <citation type="journal article" date="2019" name="Sci. Rep.">
        <title>Draft genome of Tanacetum cinerariifolium, the natural source of mosquito coil.</title>
        <authorList>
            <person name="Yamashiro T."/>
            <person name="Shiraishi A."/>
            <person name="Satake H."/>
            <person name="Nakayama K."/>
        </authorList>
    </citation>
    <scope>NUCLEOTIDE SEQUENCE</scope>
</reference>
<dbReference type="Pfam" id="PF17921">
    <property type="entry name" value="Integrase_H2C2"/>
    <property type="match status" value="1"/>
</dbReference>
<dbReference type="Gene3D" id="3.30.420.10">
    <property type="entry name" value="Ribonuclease H-like superfamily/Ribonuclease H"/>
    <property type="match status" value="2"/>
</dbReference>
<keyword evidence="9" id="KW-0238">DNA-binding</keyword>
<protein>
    <submittedName>
        <fullName evidence="16">Putative reverse transcriptase domain-containing protein</fullName>
    </submittedName>
</protein>
<dbReference type="GO" id="GO:0003887">
    <property type="term" value="F:DNA-directed DNA polymerase activity"/>
    <property type="evidence" value="ECO:0007669"/>
    <property type="project" value="UniProtKB-KW"/>
</dbReference>
<dbReference type="PANTHER" id="PTHR37984:SF5">
    <property type="entry name" value="PROTEIN NYNRIN-LIKE"/>
    <property type="match status" value="1"/>
</dbReference>
<accession>A0A6L2KPK2</accession>
<dbReference type="Pfam" id="PF24626">
    <property type="entry name" value="SH3_Tf2-1"/>
    <property type="match status" value="1"/>
</dbReference>
<organism evidence="16">
    <name type="scientific">Tanacetum cinerariifolium</name>
    <name type="common">Dalmatian daisy</name>
    <name type="synonym">Chrysanthemum cinerariifolium</name>
    <dbReference type="NCBI Taxonomy" id="118510"/>
    <lineage>
        <taxon>Eukaryota</taxon>
        <taxon>Viridiplantae</taxon>
        <taxon>Streptophyta</taxon>
        <taxon>Embryophyta</taxon>
        <taxon>Tracheophyta</taxon>
        <taxon>Spermatophyta</taxon>
        <taxon>Magnoliopsida</taxon>
        <taxon>eudicotyledons</taxon>
        <taxon>Gunneridae</taxon>
        <taxon>Pentapetalae</taxon>
        <taxon>asterids</taxon>
        <taxon>campanulids</taxon>
        <taxon>Asterales</taxon>
        <taxon>Asteraceae</taxon>
        <taxon>Asteroideae</taxon>
        <taxon>Anthemideae</taxon>
        <taxon>Anthemidinae</taxon>
        <taxon>Tanacetum</taxon>
    </lineage>
</organism>
<keyword evidence="7 16" id="KW-0695">RNA-directed DNA polymerase</keyword>
<keyword evidence="8" id="KW-0239">DNA-directed DNA polymerase</keyword>
<dbReference type="SUPFAM" id="SSF53098">
    <property type="entry name" value="Ribonuclease H-like"/>
    <property type="match status" value="1"/>
</dbReference>
<evidence type="ECO:0000259" key="15">
    <source>
        <dbReference type="Pfam" id="PF24626"/>
    </source>
</evidence>
<dbReference type="InterPro" id="IPR041577">
    <property type="entry name" value="RT_RNaseH_2"/>
</dbReference>
<keyword evidence="8" id="KW-0808">Transferase</keyword>
<feature type="domain" description="Reverse transcriptase/retrotransposon-derived protein RNase H-like" evidence="13">
    <location>
        <begin position="229"/>
        <end position="285"/>
    </location>
</feature>
<sequence>VSFGKVCRRLIVSDRDPRFALVFGKAYRKLGEPGSSNWDDYICLVEFAYNNSWHASIKCAPFEMLYGPEMIEVTNAKVAVAKEKLKEARTRQKSYADKHRRALEFQPGDRVFLKVSPARGVRHFGIKGKLSPRFIGPFEILDRVGIMSKQEHEEHLKLILELLKKEQFQGIHVDPAKIESIKDWASPKTATEIRQFLGLARYYRRFIKGFSKIAKSVNKLTQKKVNFDWGDKEEAAFQLIKQKLCSTLILALPKGSEDFIVYCDDSIKGLDVVLIQREKTKAIKPENLKSEDVGGMLIENSKNPEKIKKEKLEPRVDGTLCLNNRSWLSCYGDIRTLIMHESHKSKYLVYLGSDKLYLDVKLLYWWPNMKVDIATYVSKCLTITMDFVNKLPRTQSGNDNIWRSFQNVMGTRFDMSVAYHPQTDGQSERTIQTLEDMLRAYVIDFGNRWERHLLLVEFSYNNSYHASINDALFEALYGWKCRSPVCWVEVRDAQLTDKSIDNQNDPAIQEYFEQNDLRAQLQAKNTVINKLKETIYSLRENVNPAKVKQDIDVIETINIALEHNVAKLLSENEKLHKEKEHLKTTYKELYDSIKPTRVHAKEQCDALIVNLNSKSMENADLQAQIQENVFLTQH</sequence>
<keyword evidence="2" id="KW-0479">Metal-binding</keyword>
<dbReference type="FunFam" id="3.30.70.270:FF:000020">
    <property type="entry name" value="Transposon Tf2-6 polyprotein-like Protein"/>
    <property type="match status" value="1"/>
</dbReference>
<evidence type="ECO:0000256" key="7">
    <source>
        <dbReference type="ARBA" id="ARBA00022918"/>
    </source>
</evidence>
<dbReference type="Gene3D" id="1.10.340.70">
    <property type="match status" value="1"/>
</dbReference>
<gene>
    <name evidence="16" type="ORF">Tci_023204</name>
</gene>
<dbReference type="GO" id="GO:0003964">
    <property type="term" value="F:RNA-directed DNA polymerase activity"/>
    <property type="evidence" value="ECO:0007669"/>
    <property type="project" value="UniProtKB-KW"/>
</dbReference>
<evidence type="ECO:0000256" key="6">
    <source>
        <dbReference type="ARBA" id="ARBA00022908"/>
    </source>
</evidence>
<dbReference type="InterPro" id="IPR041588">
    <property type="entry name" value="Integrase_H2C2"/>
</dbReference>
<dbReference type="InterPro" id="IPR036397">
    <property type="entry name" value="RNaseH_sf"/>
</dbReference>
<keyword evidence="12" id="KW-0175">Coiled coil</keyword>
<keyword evidence="4" id="KW-0378">Hydrolase</keyword>
<dbReference type="GO" id="GO:0046872">
    <property type="term" value="F:metal ion binding"/>
    <property type="evidence" value="ECO:0007669"/>
    <property type="project" value="UniProtKB-KW"/>
</dbReference>
<keyword evidence="6" id="KW-0229">DNA integration</keyword>
<dbReference type="GO" id="GO:0006508">
    <property type="term" value="P:proteolysis"/>
    <property type="evidence" value="ECO:0007669"/>
    <property type="project" value="UniProtKB-KW"/>
</dbReference>
<keyword evidence="8" id="KW-0548">Nucleotidyltransferase</keyword>
<dbReference type="AlphaFoldDB" id="A0A6L2KPK2"/>
<evidence type="ECO:0000256" key="4">
    <source>
        <dbReference type="ARBA" id="ARBA00022801"/>
    </source>
</evidence>
<evidence type="ECO:0000256" key="9">
    <source>
        <dbReference type="ARBA" id="ARBA00023125"/>
    </source>
</evidence>
<keyword evidence="3" id="KW-0064">Aspartyl protease</keyword>
<evidence type="ECO:0000259" key="14">
    <source>
        <dbReference type="Pfam" id="PF17921"/>
    </source>
</evidence>
<feature type="domain" description="Integrase zinc-binding" evidence="14">
    <location>
        <begin position="334"/>
        <end position="382"/>
    </location>
</feature>
<dbReference type="GO" id="GO:0006310">
    <property type="term" value="P:DNA recombination"/>
    <property type="evidence" value="ECO:0007669"/>
    <property type="project" value="UniProtKB-KW"/>
</dbReference>
<evidence type="ECO:0000256" key="8">
    <source>
        <dbReference type="ARBA" id="ARBA00022932"/>
    </source>
</evidence>
<dbReference type="EMBL" id="BKCJ010002835">
    <property type="protein sequence ID" value="GEU51226.1"/>
    <property type="molecule type" value="Genomic_DNA"/>
</dbReference>
<keyword evidence="10" id="KW-0233">DNA recombination</keyword>
<evidence type="ECO:0000256" key="2">
    <source>
        <dbReference type="ARBA" id="ARBA00022723"/>
    </source>
</evidence>
<keyword evidence="11" id="KW-0511">Multifunctional enzyme</keyword>
<feature type="non-terminal residue" evidence="16">
    <location>
        <position position="1"/>
    </location>
</feature>
<evidence type="ECO:0000256" key="10">
    <source>
        <dbReference type="ARBA" id="ARBA00023172"/>
    </source>
</evidence>
<proteinExistence type="predicted"/>
<dbReference type="InterPro" id="IPR012337">
    <property type="entry name" value="RNaseH-like_sf"/>
</dbReference>
<evidence type="ECO:0000256" key="5">
    <source>
        <dbReference type="ARBA" id="ARBA00022842"/>
    </source>
</evidence>
<keyword evidence="5" id="KW-0460">Magnesium</keyword>
<dbReference type="SUPFAM" id="SSF56672">
    <property type="entry name" value="DNA/RNA polymerases"/>
    <property type="match status" value="1"/>
</dbReference>
<evidence type="ECO:0000256" key="12">
    <source>
        <dbReference type="SAM" id="Coils"/>
    </source>
</evidence>
<feature type="domain" description="Tf2-1-like SH3-like" evidence="15">
    <location>
        <begin position="108"/>
        <end position="145"/>
    </location>
</feature>
<dbReference type="Gene3D" id="3.30.70.270">
    <property type="match status" value="1"/>
</dbReference>
<dbReference type="GO" id="GO:0003677">
    <property type="term" value="F:DNA binding"/>
    <property type="evidence" value="ECO:0007669"/>
    <property type="project" value="UniProtKB-KW"/>
</dbReference>
<evidence type="ECO:0000259" key="13">
    <source>
        <dbReference type="Pfam" id="PF17919"/>
    </source>
</evidence>
<keyword evidence="1" id="KW-0645">Protease</keyword>
<dbReference type="PANTHER" id="PTHR37984">
    <property type="entry name" value="PROTEIN CBG26694"/>
    <property type="match status" value="1"/>
</dbReference>
<dbReference type="InterPro" id="IPR050951">
    <property type="entry name" value="Retrovirus_Pol_polyprotein"/>
</dbReference>
<evidence type="ECO:0000256" key="11">
    <source>
        <dbReference type="ARBA" id="ARBA00023268"/>
    </source>
</evidence>
<dbReference type="GO" id="GO:0004190">
    <property type="term" value="F:aspartic-type endopeptidase activity"/>
    <property type="evidence" value="ECO:0007669"/>
    <property type="project" value="UniProtKB-KW"/>
</dbReference>
<evidence type="ECO:0000256" key="3">
    <source>
        <dbReference type="ARBA" id="ARBA00022750"/>
    </source>
</evidence>